<name>A0A7S2LZA2_9DINO</name>
<proteinExistence type="predicted"/>
<gene>
    <name evidence="2" type="ORF">BRAN1462_LOCUS45159</name>
</gene>
<feature type="compositionally biased region" description="Basic residues" evidence="1">
    <location>
        <begin position="44"/>
        <end position="65"/>
    </location>
</feature>
<evidence type="ECO:0000313" key="2">
    <source>
        <dbReference type="EMBL" id="CAD9620787.1"/>
    </source>
</evidence>
<dbReference type="AlphaFoldDB" id="A0A7S2LZA2"/>
<protein>
    <submittedName>
        <fullName evidence="2">Uncharacterized protein</fullName>
    </submittedName>
</protein>
<feature type="compositionally biased region" description="Basic and acidic residues" evidence="1">
    <location>
        <begin position="1"/>
        <end position="13"/>
    </location>
</feature>
<sequence>MRRPPCRDGDPRSQAHPGHAVARARSVAAVLGHAGDDFERVRAAPRGRRRAGRRVVHPLPLHRRGGCGGLGRPGGLVLLVGRRAPLPGAALGGALPVAARREVERGQRPRTINDGGHARLPRSEGRGARLHLRLPPAARARAGHRGLRAIDPVAAAAARGHPGGRGAPRPKAGQDAVGGEAGEVLHAGVSQAASPRYL</sequence>
<evidence type="ECO:0000256" key="1">
    <source>
        <dbReference type="SAM" id="MobiDB-lite"/>
    </source>
</evidence>
<reference evidence="2" key="1">
    <citation type="submission" date="2021-01" db="EMBL/GenBank/DDBJ databases">
        <authorList>
            <person name="Corre E."/>
            <person name="Pelletier E."/>
            <person name="Niang G."/>
            <person name="Scheremetjew M."/>
            <person name="Finn R."/>
            <person name="Kale V."/>
            <person name="Holt S."/>
            <person name="Cochrane G."/>
            <person name="Meng A."/>
            <person name="Brown T."/>
            <person name="Cohen L."/>
        </authorList>
    </citation>
    <scope>NUCLEOTIDE SEQUENCE</scope>
    <source>
        <strain evidence="2">RCC3387</strain>
    </source>
</reference>
<dbReference type="EMBL" id="HBGW01070777">
    <property type="protein sequence ID" value="CAD9620787.1"/>
    <property type="molecule type" value="Transcribed_RNA"/>
</dbReference>
<feature type="region of interest" description="Disordered" evidence="1">
    <location>
        <begin position="1"/>
        <end position="23"/>
    </location>
</feature>
<feature type="region of interest" description="Disordered" evidence="1">
    <location>
        <begin position="157"/>
        <end position="198"/>
    </location>
</feature>
<organism evidence="2">
    <name type="scientific">Zooxanthella nutricula</name>
    <dbReference type="NCBI Taxonomy" id="1333877"/>
    <lineage>
        <taxon>Eukaryota</taxon>
        <taxon>Sar</taxon>
        <taxon>Alveolata</taxon>
        <taxon>Dinophyceae</taxon>
        <taxon>Peridiniales</taxon>
        <taxon>Peridiniales incertae sedis</taxon>
        <taxon>Zooxanthella</taxon>
    </lineage>
</organism>
<feature type="region of interest" description="Disordered" evidence="1">
    <location>
        <begin position="44"/>
        <end position="67"/>
    </location>
</feature>
<accession>A0A7S2LZA2</accession>